<protein>
    <submittedName>
        <fullName evidence="5">Putative calcium-binding protein</fullName>
    </submittedName>
</protein>
<dbReference type="EMBL" id="CP015094">
    <property type="protein sequence ID" value="APZ55199.1"/>
    <property type="molecule type" value="Genomic_DNA"/>
</dbReference>
<dbReference type="GO" id="GO:0005576">
    <property type="term" value="C:extracellular region"/>
    <property type="evidence" value="ECO:0007669"/>
    <property type="project" value="UniProtKB-SubCell"/>
</dbReference>
<evidence type="ECO:0000256" key="3">
    <source>
        <dbReference type="SAM" id="MobiDB-lite"/>
    </source>
</evidence>
<dbReference type="PANTHER" id="PTHR38340">
    <property type="entry name" value="S-LAYER PROTEIN"/>
    <property type="match status" value="1"/>
</dbReference>
<dbReference type="RefSeq" id="WP_083716987.1">
    <property type="nucleotide sequence ID" value="NZ_CP015094.1"/>
</dbReference>
<dbReference type="Pfam" id="PF06594">
    <property type="entry name" value="HCBP_related"/>
    <property type="match status" value="1"/>
</dbReference>
<feature type="compositionally biased region" description="Acidic residues" evidence="3">
    <location>
        <begin position="1466"/>
        <end position="1478"/>
    </location>
</feature>
<accession>A0A1P8V0N9</accession>
<feature type="region of interest" description="Disordered" evidence="3">
    <location>
        <begin position="1234"/>
        <end position="1271"/>
    </location>
</feature>
<evidence type="ECO:0000313" key="5">
    <source>
        <dbReference type="EMBL" id="APZ55199.1"/>
    </source>
</evidence>
<feature type="compositionally biased region" description="Basic and acidic residues" evidence="3">
    <location>
        <begin position="1934"/>
        <end position="1949"/>
    </location>
</feature>
<feature type="compositionally biased region" description="Basic and acidic residues" evidence="3">
    <location>
        <begin position="1417"/>
        <end position="1427"/>
    </location>
</feature>
<dbReference type="Gene3D" id="2.60.40.2700">
    <property type="match status" value="8"/>
</dbReference>
<geneLocation type="plasmid" evidence="6">
    <name>ppaby6</name>
</geneLocation>
<dbReference type="InterPro" id="IPR011049">
    <property type="entry name" value="Serralysin-like_metalloprot_C"/>
</dbReference>
<dbReference type="Gene3D" id="2.150.10.10">
    <property type="entry name" value="Serralysin-like metalloprotease, C-terminal"/>
    <property type="match status" value="21"/>
</dbReference>
<dbReference type="KEGG" id="paby:Ga0080574_TMP4917"/>
<feature type="region of interest" description="Disordered" evidence="3">
    <location>
        <begin position="1"/>
        <end position="38"/>
    </location>
</feature>
<proteinExistence type="predicted"/>
<keyword evidence="5" id="KW-0614">Plasmid</keyword>
<gene>
    <name evidence="5" type="ORF">Ga0080574_TMP4917</name>
</gene>
<feature type="region of interest" description="Disordered" evidence="3">
    <location>
        <begin position="2561"/>
        <end position="2580"/>
    </location>
</feature>
<comment type="subcellular location">
    <subcellularLocation>
        <location evidence="1">Secreted</location>
    </subcellularLocation>
</comment>
<feature type="region of interest" description="Disordered" evidence="3">
    <location>
        <begin position="2746"/>
        <end position="2766"/>
    </location>
</feature>
<organism evidence="5 6">
    <name type="scientific">Salipiger abyssi</name>
    <dbReference type="NCBI Taxonomy" id="1250539"/>
    <lineage>
        <taxon>Bacteria</taxon>
        <taxon>Pseudomonadati</taxon>
        <taxon>Pseudomonadota</taxon>
        <taxon>Alphaproteobacteria</taxon>
        <taxon>Rhodobacterales</taxon>
        <taxon>Roseobacteraceae</taxon>
        <taxon>Salipiger</taxon>
    </lineage>
</organism>
<dbReference type="GO" id="GO:0005509">
    <property type="term" value="F:calcium ion binding"/>
    <property type="evidence" value="ECO:0007669"/>
    <property type="project" value="InterPro"/>
</dbReference>
<dbReference type="PRINTS" id="PR00313">
    <property type="entry name" value="CABNDNGRPT"/>
</dbReference>
<dbReference type="Proteomes" id="UP000187059">
    <property type="component" value="Plasmid pPABY6"/>
</dbReference>
<evidence type="ECO:0000256" key="1">
    <source>
        <dbReference type="ARBA" id="ARBA00004613"/>
    </source>
</evidence>
<name>A0A1P8V0N9_9RHOB</name>
<sequence length="3088" mass="308587">MAVIGGTGGNDPLAGTNNPDTINGLGGNDQLVGHGGNDALSGGAGGDTLVGGAGNDTLDGGTGSDRVFYFRETGPSGILADLETGRVTDTWGDTDTLIGIEWLYGSALNDTIRGFSSGNDLIFGNSGNDSIDGRGGDDVLIGDQGNDTLQGGAGSDQAAYFFETGSLGISVNLIAGTATDTWGHTDTLFNIERIIGSDHADTLRGSAAADYFHGHAGADLLETYSGEDTLVGGAGADTLRGGGGADMVGYFLEGGGSGVTVDLRAGTATDSWGDSDTLEGIEYVHGTDHGDTLLGSDAHGDRFFGYAGDDYMDGRDGNDLYYTGAGNDTIVVGGTIADARDTIVVNGAGHNTVIGGDSEGTQYGHHIVFTLNEAVTVNLATGLASSASMTTDFSAALYFLEVNGTMHDDLLVGGNPRFDYLEWYTGNQGNDTIDGGSGTADTVVYQPEEEIGSYNFDLGRVEYGTMGVVVNLATGVARDTFGDTDTLINIDHVRGTRFADAITGSAEGNAFWGLQGNDTFNGGAGEDTVHYGEDYLRGGTAGVTVNLFNQTGIDGYGNTDTLISIEHVHATARNDFLTGDNAGNRLFGEEGNDTLVGHGGRDVLVAGAGNDALRGGAEHDELVGDAGNDTLDGGEGDDLARYRDDPAGISADLLTGRVADGYGGTDTLINIEGIHGSDHGDTLSGDAGANEFSGFGGNDLIESRTGADTLLGGDGRDTLRGGGGNDELWGQAGTDTLDGGAGVDLVRYRDSAAGVSASLASGSAQDGFGGTDTLLNIEGIHGSDHGDTLTGDAGGNELSGFGGNDLLDGQGGDDTLLGGAGRDTLLGGTGADEIWGEAGDDTLDGRGGFDLARYGNSASGVTADLAAGSAQDGFGGTDALSNIEGLHGSDHGDVLRGDAGGNELSGFAGNDTLQGQGGADTILGGDGNDSIQGGAGNDEIWGQGGFDTIDGGSGSDLIRYRQDSAGVTVDLSASSAQDGAGNTDVLQNIENVDGSDYGDVLSGDSGGNRIFGYAGNDTVSGFGGADTIRGGAGHDSLSGGDGNDELWGEAGNDTLSGGAGTDLARYRATTGGVTVDLNAGQALDGYGTQDSLTGIENVHGSDYGDVLRGTSGENELRGFAGNDNISGFGGHDTLLGDTGNDTLSGGAGEDELWGGAGNDTLDGGAGRDLARYRDDTSGVTVDLAAGQALDGFGGSDALTGIEGAHGSDYGDTLRGDGGDNELFGFGGGDLLQGGTGNDTLTGGDGSDTLQGGAGTDLLSGDGGSDTIDGGDGTDVVRYRDDSTGVTVNLISGQALQGGSALDTLFNIENAHGSDHGDRLTGDVAANELSGFAGNDTITGNGGNDTILGGAGNDSLSGGSNNDEIWGEAGDDTIDGGAGSDLIRYRSAGAGVVADLAAGTAQDGDGGTDSLLNIENAHGSDHGDRLSGDADDNELSGFAGRDTLTGNGGNDTILGGTGNDSLSGGSGDDEIWGEAGDDTIDGGVGSDLIRYRSDTGGVSVDLTAGSATDGSGGSDVISGVENVHTSDYGDVVRGSAGANRIFGFAGDDTLRGEAGSDTLLGDGGSDVIEGGDGDDEIWGGGGDDTLSGGSGADLVRYRDAIGSVSVNLVTGDAQDGFGSADVLSGLEHVDGSDFSDNITGDGAGNRLFGFDGNDTISGNGGADTILGGAGNDSLSGGSGNDQIWGEAGDDTIDGGAGTDLVRYRGATSGLVVDLILGTVSGEGRDLLSGIENIDGSDQADLFIGSSAVNVLSGFGGADTFIGGAGNDVLSGRQGGDRYEFSAGDGYDVVNDLGDGSGTDRVVFHDYYARNATIIRQNPANEAILISFGATGDAVVLANTLNAGHSGAIEQIEWADGTVWTHADLIAALGQQGVVDSTGPTHQDNLLNRTSGDDVTDALGGNDLVRGLGGDDSLSGSDGNDTLIGGEGNDTLRGGDGNDRLEGGPGDDVKDGGAGTDTAVYGVTLSDAVVTLSGGVFTISSHLGTDRVSNVENFVFEDVTLDTAQMTAIARNAAPVSSLPATMTSTEGSISVDFAQFFSDPEGAALSWEIQGLPDGLSASGSGLTVSGTAEGSLTPYLVTVTASDPLNGRVSATVEWTIRNVNAAPTGGVRILGNAVEGEILTADTGTLADIDGLGDLTYVWTRDGVAVSGATTASYQLTAADIGHAIGVRVRYTDGFGTTETVSAPATAAVENVNAAPAGGVSISGTSTEGQVLTAMTGSLSDGDGLGALRYQWLRDGAEIEGANGTTYTLTDADIGARITLRVSYTDGQGTAESVTSPATSAVRNVNDSPTGGVTVDGTAAEGETLSANTTTLADGDGLGVLSYQWLRDGAGISGATGASYTLVADDIGSQISVRIRYTDGHGTAEGLTSASTATVTNTNDAPGGEVVITGDVEQGATLTADTSTLSDGDGVGPLSYQWLRDGTAIQGATAVSYHLGVADIGAEISVRIRYTDGGDTEETVTSDVTAPVISGNDLPTGTPVISGTAAQGQTLGVNTSSIADADGLGGFSYQWLRDGSAIQGATGATYTLVTADIGAMIRVRVSYTDGIGTAESLTSASTATVANSNDAPTGRPVVTGTATQGQTLTADTSAIADEDGLGSFSYQWLRDGAAISGATGASYTLAQADVGRSLSVRVGYTDGGGAAESLTSAGTAAVENVNDPVSGAPVITGTATRGAVLGVDTGAITDPDGFATPFFYEWYRDGSFVMGQRGETYTVTAADDGAAISVSVYYTDAGGTVERVSSAAVTSGGGNRAPTGAPVISGTPRPGETLTMATGSIADADGLGTLYYEWWQDGTRIAGAFSQSYTVGADDLGSAIIARVVYTDGYGTVERVDSAAVTITASGGTGVTRSGDAGNNRLEGTDGADSLSGLAGNDTLIGLADNDTLSGGDGSDTLNGGDGDDFIFGGASEADLRDVVYGGAGNDSIDGGYGNDELRGDAGNDTILGGYGVDNVLGGDGDDQLTGQTWSDAIFGGNGNDFINGGFGHDRVNGGAGADRFYHLGVEGHGSDWIQDFSDAEGDTLYFGGTATVDDFQVNFTETANAGTAGVEEAFVVYRPTGQILWALVDGGAQDHIDLLIGGVSYDLLAA</sequence>
<feature type="region of interest" description="Disordered" evidence="3">
    <location>
        <begin position="1139"/>
        <end position="1159"/>
    </location>
</feature>
<evidence type="ECO:0000259" key="4">
    <source>
        <dbReference type="Pfam" id="PF06594"/>
    </source>
</evidence>
<dbReference type="InterPro" id="IPR001343">
    <property type="entry name" value="Hemolysn_Ca-bd"/>
</dbReference>
<dbReference type="InterPro" id="IPR010566">
    <property type="entry name" value="Haemolys_ca-bd"/>
</dbReference>
<feature type="compositionally biased region" description="Polar residues" evidence="3">
    <location>
        <begin position="1353"/>
        <end position="1362"/>
    </location>
</feature>
<feature type="compositionally biased region" description="Low complexity" evidence="3">
    <location>
        <begin position="1237"/>
        <end position="1267"/>
    </location>
</feature>
<dbReference type="PROSITE" id="PS00330">
    <property type="entry name" value="HEMOLYSIN_CALCIUM"/>
    <property type="match status" value="34"/>
</dbReference>
<reference evidence="5 6" key="1">
    <citation type="submission" date="2016-04" db="EMBL/GenBank/DDBJ databases">
        <title>Deep-sea bacteria in the southern Pacific.</title>
        <authorList>
            <person name="Tang K."/>
        </authorList>
    </citation>
    <scope>NUCLEOTIDE SEQUENCE [LARGE SCALE GENOMIC DNA]</scope>
    <source>
        <strain evidence="5 6">JLT2014</strain>
        <plasmid evidence="6">ppaby6</plasmid>
    </source>
</reference>
<feature type="region of interest" description="Disordered" evidence="3">
    <location>
        <begin position="1907"/>
        <end position="1952"/>
    </location>
</feature>
<feature type="region of interest" description="Disordered" evidence="3">
    <location>
        <begin position="1344"/>
        <end position="1372"/>
    </location>
</feature>
<dbReference type="OrthoDB" id="7355596at2"/>
<keyword evidence="6" id="KW-1185">Reference proteome</keyword>
<feature type="region of interest" description="Disordered" evidence="3">
    <location>
        <begin position="1400"/>
        <end position="1478"/>
    </location>
</feature>
<dbReference type="InterPro" id="IPR050557">
    <property type="entry name" value="RTX_toxin/Mannuronan_C5-epim"/>
</dbReference>
<evidence type="ECO:0000313" key="6">
    <source>
        <dbReference type="Proteomes" id="UP000187059"/>
    </source>
</evidence>
<dbReference type="SUPFAM" id="SSF51120">
    <property type="entry name" value="beta-Roll"/>
    <property type="match status" value="16"/>
</dbReference>
<dbReference type="PANTHER" id="PTHR38340:SF1">
    <property type="entry name" value="S-LAYER PROTEIN"/>
    <property type="match status" value="1"/>
</dbReference>
<evidence type="ECO:0000256" key="2">
    <source>
        <dbReference type="ARBA" id="ARBA00022525"/>
    </source>
</evidence>
<dbReference type="InterPro" id="IPR018511">
    <property type="entry name" value="Hemolysin-typ_Ca-bd_CS"/>
</dbReference>
<keyword evidence="2" id="KW-0964">Secreted</keyword>
<dbReference type="Pfam" id="PF00353">
    <property type="entry name" value="HemolysinCabind"/>
    <property type="match status" value="35"/>
</dbReference>
<feature type="region of interest" description="Disordered" evidence="3">
    <location>
        <begin position="706"/>
        <end position="733"/>
    </location>
</feature>
<feature type="domain" description="Haemolysin-type calcium binding-related" evidence="4">
    <location>
        <begin position="1824"/>
        <end position="1862"/>
    </location>
</feature>